<protein>
    <submittedName>
        <fullName evidence="1">Uncharacterized protein</fullName>
    </submittedName>
</protein>
<dbReference type="AlphaFoldDB" id="A0A8J2LGT0"/>
<evidence type="ECO:0000313" key="1">
    <source>
        <dbReference type="EMBL" id="CAG7832174.1"/>
    </source>
</evidence>
<organism evidence="1 2">
    <name type="scientific">Allacma fusca</name>
    <dbReference type="NCBI Taxonomy" id="39272"/>
    <lineage>
        <taxon>Eukaryota</taxon>
        <taxon>Metazoa</taxon>
        <taxon>Ecdysozoa</taxon>
        <taxon>Arthropoda</taxon>
        <taxon>Hexapoda</taxon>
        <taxon>Collembola</taxon>
        <taxon>Symphypleona</taxon>
        <taxon>Sminthuridae</taxon>
        <taxon>Allacma</taxon>
    </lineage>
</organism>
<feature type="non-terminal residue" evidence="1">
    <location>
        <position position="1"/>
    </location>
</feature>
<keyword evidence="2" id="KW-1185">Reference proteome</keyword>
<comment type="caution">
    <text evidence="1">The sequence shown here is derived from an EMBL/GenBank/DDBJ whole genome shotgun (WGS) entry which is preliminary data.</text>
</comment>
<accession>A0A8J2LGT0</accession>
<dbReference type="Proteomes" id="UP000708208">
    <property type="component" value="Unassembled WGS sequence"/>
</dbReference>
<evidence type="ECO:0000313" key="2">
    <source>
        <dbReference type="Proteomes" id="UP000708208"/>
    </source>
</evidence>
<proteinExistence type="predicted"/>
<dbReference type="EMBL" id="CAJVCH010563815">
    <property type="protein sequence ID" value="CAG7832174.1"/>
    <property type="molecule type" value="Genomic_DNA"/>
</dbReference>
<sequence length="73" mass="8276">TKEEVDEFYFGNVKPGQSVENIPLDILPFVQNKIIQSEQLKTDAFVLGEGKFGVVHKGQFNGDCRNQIFQSRC</sequence>
<reference evidence="1" key="1">
    <citation type="submission" date="2021-06" db="EMBL/GenBank/DDBJ databases">
        <authorList>
            <person name="Hodson N. C."/>
            <person name="Mongue J. A."/>
            <person name="Jaron S. K."/>
        </authorList>
    </citation>
    <scope>NUCLEOTIDE SEQUENCE</scope>
</reference>
<gene>
    <name evidence="1" type="ORF">AFUS01_LOCUS41875</name>
</gene>
<name>A0A8J2LGT0_9HEXA</name>